<evidence type="ECO:0000313" key="6">
    <source>
        <dbReference type="EMBL" id="ROQ21743.1"/>
    </source>
</evidence>
<name>A0A3N1P018_9GAMM</name>
<dbReference type="NCBIfam" id="TIGR01730">
    <property type="entry name" value="RND_mfp"/>
    <property type="match status" value="1"/>
</dbReference>
<dbReference type="PANTHER" id="PTHR30469:SF12">
    <property type="entry name" value="MULTIDRUG RESISTANCE PROTEIN MDTA"/>
    <property type="match status" value="1"/>
</dbReference>
<gene>
    <name evidence="6" type="ORF">EDC38_2370</name>
</gene>
<dbReference type="GO" id="GO:1990281">
    <property type="term" value="C:efflux pump complex"/>
    <property type="evidence" value="ECO:0007669"/>
    <property type="project" value="TreeGrafter"/>
</dbReference>
<dbReference type="Gene3D" id="1.10.287.470">
    <property type="entry name" value="Helix hairpin bin"/>
    <property type="match status" value="1"/>
</dbReference>
<dbReference type="SUPFAM" id="SSF111369">
    <property type="entry name" value="HlyD-like secretion proteins"/>
    <property type="match status" value="1"/>
</dbReference>
<dbReference type="Pfam" id="PF25917">
    <property type="entry name" value="BSH_RND"/>
    <property type="match status" value="1"/>
</dbReference>
<dbReference type="EMBL" id="RJUK01000001">
    <property type="protein sequence ID" value="ROQ21743.1"/>
    <property type="molecule type" value="Genomic_DNA"/>
</dbReference>
<feature type="compositionally biased region" description="Acidic residues" evidence="3">
    <location>
        <begin position="387"/>
        <end position="410"/>
    </location>
</feature>
<dbReference type="Gene3D" id="2.40.50.100">
    <property type="match status" value="1"/>
</dbReference>
<keyword evidence="4" id="KW-1133">Transmembrane helix</keyword>
<dbReference type="InterPro" id="IPR058625">
    <property type="entry name" value="MdtA-like_BSH"/>
</dbReference>
<keyword evidence="2" id="KW-0175">Coiled coil</keyword>
<sequence>MRLFGWLRRVPLSLLIIVVGVLGFVALLNLKPRPEPRPEPEPPRPVVEVERVKLEDRALTVEAQGTVTPRRDIQLVSQVGGQIIESAPQFVAGGRFQKGDWLVRLDPRDYRNALAQAEAQLREAERLLAEERGRARQAEREWRDLGNAEANALFLRQPQIAAAEAAVASARAARDQTQLELERTEVRAPFDGRIRQTMADQGQFIGPGTPVADVYEDTLAQVRLPLTDAQAALLNLPFGDELTQAAQPSVTLHGRALGEDHQWSARLVRTEASLDPQSRMLYAVAELPEPFNTERHGAPLLMGSFVTAEIEGKPLTDIVSLPITAVFQRDRLYSVSEDGEVVEKQVRVLTIEGERIWVKGDLRDGEPVITDRQGYVSPGVSVRIAGEEESTPEPAEDEDEPAEPEAEGGV</sequence>
<protein>
    <submittedName>
        <fullName evidence="6">RND family efflux transporter MFP subunit</fullName>
    </submittedName>
</protein>
<feature type="region of interest" description="Disordered" evidence="3">
    <location>
        <begin position="382"/>
        <end position="410"/>
    </location>
</feature>
<proteinExistence type="inferred from homology"/>
<accession>A0A3N1P018</accession>
<evidence type="ECO:0000256" key="2">
    <source>
        <dbReference type="SAM" id="Coils"/>
    </source>
</evidence>
<evidence type="ECO:0000313" key="7">
    <source>
        <dbReference type="Proteomes" id="UP000273643"/>
    </source>
</evidence>
<evidence type="ECO:0000256" key="4">
    <source>
        <dbReference type="SAM" id="Phobius"/>
    </source>
</evidence>
<dbReference type="Gene3D" id="2.40.30.170">
    <property type="match status" value="1"/>
</dbReference>
<dbReference type="GO" id="GO:0015562">
    <property type="term" value="F:efflux transmembrane transporter activity"/>
    <property type="evidence" value="ECO:0007669"/>
    <property type="project" value="TreeGrafter"/>
</dbReference>
<dbReference type="RefSeq" id="WP_170162909.1">
    <property type="nucleotide sequence ID" value="NZ_RJUK01000001.1"/>
</dbReference>
<dbReference type="AlphaFoldDB" id="A0A3N1P018"/>
<dbReference type="PANTHER" id="PTHR30469">
    <property type="entry name" value="MULTIDRUG RESISTANCE PROTEIN MDTA"/>
    <property type="match status" value="1"/>
</dbReference>
<dbReference type="Proteomes" id="UP000273643">
    <property type="component" value="Unassembled WGS sequence"/>
</dbReference>
<feature type="transmembrane region" description="Helical" evidence="4">
    <location>
        <begin position="12"/>
        <end position="30"/>
    </location>
</feature>
<feature type="coiled-coil region" evidence="2">
    <location>
        <begin position="107"/>
        <end position="187"/>
    </location>
</feature>
<keyword evidence="7" id="KW-1185">Reference proteome</keyword>
<reference evidence="6 7" key="1">
    <citation type="submission" date="2018-11" db="EMBL/GenBank/DDBJ databases">
        <title>Genomic Encyclopedia of Type Strains, Phase IV (KMG-IV): sequencing the most valuable type-strain genomes for metagenomic binning, comparative biology and taxonomic classification.</title>
        <authorList>
            <person name="Goeker M."/>
        </authorList>
    </citation>
    <scope>NUCLEOTIDE SEQUENCE [LARGE SCALE GENOMIC DNA]</scope>
    <source>
        <strain evidence="6 7">DSM 16974</strain>
    </source>
</reference>
<evidence type="ECO:0000259" key="5">
    <source>
        <dbReference type="Pfam" id="PF25917"/>
    </source>
</evidence>
<organism evidence="6 7">
    <name type="scientific">Marinimicrobium koreense</name>
    <dbReference type="NCBI Taxonomy" id="306545"/>
    <lineage>
        <taxon>Bacteria</taxon>
        <taxon>Pseudomonadati</taxon>
        <taxon>Pseudomonadota</taxon>
        <taxon>Gammaproteobacteria</taxon>
        <taxon>Cellvibrionales</taxon>
        <taxon>Cellvibrionaceae</taxon>
        <taxon>Marinimicrobium</taxon>
    </lineage>
</organism>
<feature type="domain" description="Multidrug resistance protein MdtA-like barrel-sandwich hybrid" evidence="5">
    <location>
        <begin position="73"/>
        <end position="210"/>
    </location>
</feature>
<dbReference type="InterPro" id="IPR006143">
    <property type="entry name" value="RND_pump_MFP"/>
</dbReference>
<keyword evidence="4" id="KW-0472">Membrane</keyword>
<comment type="similarity">
    <text evidence="1">Belongs to the membrane fusion protein (MFP) (TC 8.A.1) family.</text>
</comment>
<comment type="caution">
    <text evidence="6">The sequence shown here is derived from an EMBL/GenBank/DDBJ whole genome shotgun (WGS) entry which is preliminary data.</text>
</comment>
<evidence type="ECO:0000256" key="3">
    <source>
        <dbReference type="SAM" id="MobiDB-lite"/>
    </source>
</evidence>
<keyword evidence="4" id="KW-0812">Transmembrane</keyword>
<evidence type="ECO:0000256" key="1">
    <source>
        <dbReference type="ARBA" id="ARBA00009477"/>
    </source>
</evidence>
<dbReference type="Gene3D" id="2.40.420.20">
    <property type="match status" value="1"/>
</dbReference>